<name>A0A9X4FBK4_9VIBR</name>
<reference evidence="2 5" key="1">
    <citation type="submission" date="2022-02" db="EMBL/GenBank/DDBJ databases">
        <title>Emergence and expansion in Europe of a Vibrio aestuarianus clonal complex pathogenic for oysters.</title>
        <authorList>
            <person name="Mesnil A."/>
            <person name="Travers M.-A."/>
        </authorList>
    </citation>
    <scope>NUCLEOTIDE SEQUENCE</scope>
    <source>
        <strain evidence="2">19_064_15T1</strain>
        <strain evidence="3 5">U17</strain>
    </source>
</reference>
<dbReference type="PROSITE" id="PS51257">
    <property type="entry name" value="PROKAR_LIPOPROTEIN"/>
    <property type="match status" value="1"/>
</dbReference>
<keyword evidence="1" id="KW-0812">Transmembrane</keyword>
<evidence type="ECO:0000313" key="4">
    <source>
        <dbReference type="Proteomes" id="UP001140978"/>
    </source>
</evidence>
<dbReference type="AlphaFoldDB" id="A0A9X4FBK4"/>
<evidence type="ECO:0000313" key="3">
    <source>
        <dbReference type="EMBL" id="WGK84690.1"/>
    </source>
</evidence>
<keyword evidence="1" id="KW-0472">Membrane</keyword>
<evidence type="ECO:0000256" key="1">
    <source>
        <dbReference type="SAM" id="Phobius"/>
    </source>
</evidence>
<accession>A0A9X4FBK4</accession>
<gene>
    <name evidence="2" type="ORF">L9X51_01355</name>
    <name evidence="3" type="ORF">PYE67_09910</name>
</gene>
<dbReference type="EMBL" id="CP118711">
    <property type="protein sequence ID" value="WGK84690.1"/>
    <property type="molecule type" value="Genomic_DNA"/>
</dbReference>
<dbReference type="Proteomes" id="UP001241226">
    <property type="component" value="Chromosome 1"/>
</dbReference>
<dbReference type="EMBL" id="JAKNAX010000003">
    <property type="protein sequence ID" value="MDE1345087.1"/>
    <property type="molecule type" value="Genomic_DNA"/>
</dbReference>
<dbReference type="RefSeq" id="WP_171979433.1">
    <property type="nucleotide sequence ID" value="NZ_CALYLG010000277.1"/>
</dbReference>
<keyword evidence="1" id="KW-1133">Transmembrane helix</keyword>
<dbReference type="Proteomes" id="UP001140978">
    <property type="component" value="Unassembled WGS sequence"/>
</dbReference>
<feature type="transmembrane region" description="Helical" evidence="1">
    <location>
        <begin position="12"/>
        <end position="31"/>
    </location>
</feature>
<evidence type="ECO:0008006" key="6">
    <source>
        <dbReference type="Google" id="ProtNLM"/>
    </source>
</evidence>
<evidence type="ECO:0000313" key="2">
    <source>
        <dbReference type="EMBL" id="MDE1345087.1"/>
    </source>
</evidence>
<proteinExistence type="predicted"/>
<sequence length="270" mass="30904">MQISLSKTKIYALSTVALSIVMGCGLGAYIFKEKQEERERIEAARKKELENIKSAKQGYLKLIEMVEEKLSFSIPDYKRVENEFSNLNLLGWKPVEFKCQAGNCEFKLSTDNKNYVGIPKIALGYENIKTIMSGDQLIFQEIRLTGMKRVLNDKEYYDFPSCNDSLFDMRKFIDISGFSLGNGVGKASFNFQQPRSLVQSKEYLSKGNSSYLDIYGIDWNVQDFDWMKISYLSRYILTRDNVGVSAIRKSFSDKESIYSASGTVYCRGNE</sequence>
<protein>
    <recommendedName>
        <fullName evidence="6">Lipoprotein</fullName>
    </recommendedName>
</protein>
<evidence type="ECO:0000313" key="5">
    <source>
        <dbReference type="Proteomes" id="UP001241226"/>
    </source>
</evidence>
<organism evidence="2 4">
    <name type="scientific">Vibrio aestuarianus</name>
    <dbReference type="NCBI Taxonomy" id="28171"/>
    <lineage>
        <taxon>Bacteria</taxon>
        <taxon>Pseudomonadati</taxon>
        <taxon>Pseudomonadota</taxon>
        <taxon>Gammaproteobacteria</taxon>
        <taxon>Vibrionales</taxon>
        <taxon>Vibrionaceae</taxon>
        <taxon>Vibrio</taxon>
    </lineage>
</organism>